<protein>
    <recommendedName>
        <fullName evidence="3">FAD-binding domain-containing protein</fullName>
    </recommendedName>
</protein>
<reference evidence="1" key="1">
    <citation type="journal article" date="2020" name="Fungal Divers.">
        <title>Resolving the Mortierellaceae phylogeny through synthesis of multi-gene phylogenetics and phylogenomics.</title>
        <authorList>
            <person name="Vandepol N."/>
            <person name="Liber J."/>
            <person name="Desiro A."/>
            <person name="Na H."/>
            <person name="Kennedy M."/>
            <person name="Barry K."/>
            <person name="Grigoriev I.V."/>
            <person name="Miller A.N."/>
            <person name="O'Donnell K."/>
            <person name="Stajich J.E."/>
            <person name="Bonito G."/>
        </authorList>
    </citation>
    <scope>NUCLEOTIDE SEQUENCE</scope>
    <source>
        <strain evidence="1">NVP60</strain>
    </source>
</reference>
<gene>
    <name evidence="1" type="ORF">BGZ97_011872</name>
</gene>
<dbReference type="Gene3D" id="3.50.50.60">
    <property type="entry name" value="FAD/NAD(P)-binding domain"/>
    <property type="match status" value="1"/>
</dbReference>
<accession>A0A9P6UMI0</accession>
<dbReference type="OrthoDB" id="655030at2759"/>
<comment type="caution">
    <text evidence="1">The sequence shown here is derived from an EMBL/GenBank/DDBJ whole genome shotgun (WGS) entry which is preliminary data.</text>
</comment>
<evidence type="ECO:0008006" key="3">
    <source>
        <dbReference type="Google" id="ProtNLM"/>
    </source>
</evidence>
<dbReference type="EMBL" id="JAAAIN010000716">
    <property type="protein sequence ID" value="KAG0311442.1"/>
    <property type="molecule type" value="Genomic_DNA"/>
</dbReference>
<sequence length="159" mass="17830">MIIGPALIPTFRQLEIYDDLDLVGIGKEMKHCVYYKANLEPYKPTAMGLLISVHKINFAKRVLNVIEENGKVTIHTADNGIHEGDIIVGADGAYSAVRQRMYEKLRAKGILTETDHGKLPSPVRAWLGRLRCWAQKSTPSSRSITVNFIRSLEKASRIL</sequence>
<evidence type="ECO:0000313" key="1">
    <source>
        <dbReference type="EMBL" id="KAG0311442.1"/>
    </source>
</evidence>
<dbReference type="SUPFAM" id="SSF51905">
    <property type="entry name" value="FAD/NAD(P)-binding domain"/>
    <property type="match status" value="1"/>
</dbReference>
<evidence type="ECO:0000313" key="2">
    <source>
        <dbReference type="Proteomes" id="UP000823405"/>
    </source>
</evidence>
<keyword evidence="2" id="KW-1185">Reference proteome</keyword>
<proteinExistence type="predicted"/>
<dbReference type="InterPro" id="IPR036188">
    <property type="entry name" value="FAD/NAD-bd_sf"/>
</dbReference>
<dbReference type="Proteomes" id="UP000823405">
    <property type="component" value="Unassembled WGS sequence"/>
</dbReference>
<name>A0A9P6UMI0_9FUNG</name>
<organism evidence="1 2">
    <name type="scientific">Linnemannia gamsii</name>
    <dbReference type="NCBI Taxonomy" id="64522"/>
    <lineage>
        <taxon>Eukaryota</taxon>
        <taxon>Fungi</taxon>
        <taxon>Fungi incertae sedis</taxon>
        <taxon>Mucoromycota</taxon>
        <taxon>Mortierellomycotina</taxon>
        <taxon>Mortierellomycetes</taxon>
        <taxon>Mortierellales</taxon>
        <taxon>Mortierellaceae</taxon>
        <taxon>Linnemannia</taxon>
    </lineage>
</organism>
<dbReference type="AlphaFoldDB" id="A0A9P6UMI0"/>